<evidence type="ECO:0000256" key="8">
    <source>
        <dbReference type="ARBA" id="ARBA00022833"/>
    </source>
</evidence>
<feature type="domain" description="Aminopeptidase N-like N-terminal" evidence="17">
    <location>
        <begin position="72"/>
        <end position="271"/>
    </location>
</feature>
<keyword evidence="9" id="KW-0735">Signal-anchor</keyword>
<reference evidence="18 19" key="1">
    <citation type="journal article" date="2016" name="Genome Biol. Evol.">
        <title>Gene Family Evolution Reflects Adaptation to Soil Environmental Stressors in the Genome of the Collembolan Orchesella cincta.</title>
        <authorList>
            <person name="Faddeeva-Vakhrusheva A."/>
            <person name="Derks M.F."/>
            <person name="Anvar S.Y."/>
            <person name="Agamennone V."/>
            <person name="Suring W."/>
            <person name="Smit S."/>
            <person name="van Straalen N.M."/>
            <person name="Roelofs D."/>
        </authorList>
    </citation>
    <scope>NUCLEOTIDE SEQUENCE [LARGE SCALE GENOMIC DNA]</scope>
    <source>
        <tissue evidence="18">Mixed pool</tissue>
    </source>
</reference>
<comment type="similarity">
    <text evidence="3">Belongs to the peptidase M1 family.</text>
</comment>
<organism evidence="18 19">
    <name type="scientific">Orchesella cincta</name>
    <name type="common">Springtail</name>
    <name type="synonym">Podura cincta</name>
    <dbReference type="NCBI Taxonomy" id="48709"/>
    <lineage>
        <taxon>Eukaryota</taxon>
        <taxon>Metazoa</taxon>
        <taxon>Ecdysozoa</taxon>
        <taxon>Arthropoda</taxon>
        <taxon>Hexapoda</taxon>
        <taxon>Collembola</taxon>
        <taxon>Entomobryomorpha</taxon>
        <taxon>Entomobryoidea</taxon>
        <taxon>Orchesellidae</taxon>
        <taxon>Orchesellinae</taxon>
        <taxon>Orchesella</taxon>
    </lineage>
</organism>
<dbReference type="InterPro" id="IPR001930">
    <property type="entry name" value="Peptidase_M1"/>
</dbReference>
<evidence type="ECO:0000256" key="5">
    <source>
        <dbReference type="ARBA" id="ARBA00022692"/>
    </source>
</evidence>
<comment type="cofactor">
    <cofactor evidence="15">
        <name>Zn(2+)</name>
        <dbReference type="ChEBI" id="CHEBI:29105"/>
    </cofactor>
    <text evidence="15">Binds 1 zinc ion per subunit.</text>
</comment>
<keyword evidence="19" id="KW-1185">Reference proteome</keyword>
<dbReference type="GO" id="GO:0070006">
    <property type="term" value="F:metalloaminopeptidase activity"/>
    <property type="evidence" value="ECO:0007669"/>
    <property type="project" value="TreeGrafter"/>
</dbReference>
<evidence type="ECO:0000256" key="9">
    <source>
        <dbReference type="ARBA" id="ARBA00022968"/>
    </source>
</evidence>
<keyword evidence="7" id="KW-0378">Hydrolase</keyword>
<dbReference type="GO" id="GO:0006508">
    <property type="term" value="P:proteolysis"/>
    <property type="evidence" value="ECO:0007669"/>
    <property type="project" value="UniProtKB-KW"/>
</dbReference>
<dbReference type="AlphaFoldDB" id="A0A1D2N0T4"/>
<dbReference type="Gene3D" id="2.60.40.1730">
    <property type="entry name" value="tricorn interacting facor f3 domain"/>
    <property type="match status" value="1"/>
</dbReference>
<dbReference type="SUPFAM" id="SSF55486">
    <property type="entry name" value="Metalloproteases ('zincins'), catalytic domain"/>
    <property type="match status" value="1"/>
</dbReference>
<keyword evidence="12" id="KW-0472">Membrane</keyword>
<dbReference type="OrthoDB" id="510539at2759"/>
<dbReference type="InterPro" id="IPR050344">
    <property type="entry name" value="Peptidase_M1_aminopeptidases"/>
</dbReference>
<keyword evidence="8 15" id="KW-0862">Zinc</keyword>
<dbReference type="GO" id="GO:0005615">
    <property type="term" value="C:extracellular space"/>
    <property type="evidence" value="ECO:0007669"/>
    <property type="project" value="TreeGrafter"/>
</dbReference>
<dbReference type="Pfam" id="PF01433">
    <property type="entry name" value="Peptidase_M1"/>
    <property type="match status" value="1"/>
</dbReference>
<evidence type="ECO:0000256" key="6">
    <source>
        <dbReference type="ARBA" id="ARBA00022723"/>
    </source>
</evidence>
<evidence type="ECO:0000313" key="18">
    <source>
        <dbReference type="EMBL" id="ODM98889.1"/>
    </source>
</evidence>
<evidence type="ECO:0000256" key="14">
    <source>
        <dbReference type="PIRSR" id="PIRSR634016-1"/>
    </source>
</evidence>
<keyword evidence="13" id="KW-0325">Glycoprotein</keyword>
<evidence type="ECO:0000256" key="4">
    <source>
        <dbReference type="ARBA" id="ARBA00022670"/>
    </source>
</evidence>
<proteinExistence type="inferred from homology"/>
<evidence type="ECO:0000256" key="15">
    <source>
        <dbReference type="PIRSR" id="PIRSR634016-3"/>
    </source>
</evidence>
<feature type="domain" description="Peptidase M1 membrane alanine aminopeptidase" evidence="16">
    <location>
        <begin position="311"/>
        <end position="385"/>
    </location>
</feature>
<dbReference type="Proteomes" id="UP000094527">
    <property type="component" value="Unassembled WGS sequence"/>
</dbReference>
<dbReference type="InterPro" id="IPR027268">
    <property type="entry name" value="Peptidase_M4/M1_CTD_sf"/>
</dbReference>
<dbReference type="GO" id="GO:0005886">
    <property type="term" value="C:plasma membrane"/>
    <property type="evidence" value="ECO:0007669"/>
    <property type="project" value="UniProtKB-SubCell"/>
</dbReference>
<dbReference type="InterPro" id="IPR034016">
    <property type="entry name" value="M1_APN-typ"/>
</dbReference>
<dbReference type="PANTHER" id="PTHR11533:SF294">
    <property type="entry name" value="THYROTROPIN-RELEASING HORMONE-DEGRADING ECTOENZYME"/>
    <property type="match status" value="1"/>
</dbReference>
<evidence type="ECO:0000256" key="3">
    <source>
        <dbReference type="ARBA" id="ARBA00010136"/>
    </source>
</evidence>
<evidence type="ECO:0000256" key="11">
    <source>
        <dbReference type="ARBA" id="ARBA00023049"/>
    </source>
</evidence>
<keyword evidence="11" id="KW-0482">Metalloprotease</keyword>
<accession>A0A1D2N0T4</accession>
<dbReference type="GO" id="GO:0005737">
    <property type="term" value="C:cytoplasm"/>
    <property type="evidence" value="ECO:0007669"/>
    <property type="project" value="TreeGrafter"/>
</dbReference>
<dbReference type="GO" id="GO:0008270">
    <property type="term" value="F:zinc ion binding"/>
    <property type="evidence" value="ECO:0007669"/>
    <property type="project" value="InterPro"/>
</dbReference>
<dbReference type="GO" id="GO:0042277">
    <property type="term" value="F:peptide binding"/>
    <property type="evidence" value="ECO:0007669"/>
    <property type="project" value="TreeGrafter"/>
</dbReference>
<dbReference type="PRINTS" id="PR00756">
    <property type="entry name" value="ALADIPTASE"/>
</dbReference>
<evidence type="ECO:0000256" key="2">
    <source>
        <dbReference type="ARBA" id="ARBA00004609"/>
    </source>
</evidence>
<evidence type="ECO:0000256" key="1">
    <source>
        <dbReference type="ARBA" id="ARBA00004606"/>
    </source>
</evidence>
<feature type="binding site" evidence="15">
    <location>
        <position position="383"/>
    </location>
    <ligand>
        <name>Zn(2+)</name>
        <dbReference type="ChEBI" id="CHEBI:29105"/>
        <note>catalytic</note>
    </ligand>
</feature>
<dbReference type="FunFam" id="2.60.40.1730:FF:000012">
    <property type="entry name" value="Aminopeptidase N"/>
    <property type="match status" value="1"/>
</dbReference>
<evidence type="ECO:0000256" key="13">
    <source>
        <dbReference type="ARBA" id="ARBA00023180"/>
    </source>
</evidence>
<keyword evidence="10" id="KW-1133">Transmembrane helix</keyword>
<dbReference type="Gene3D" id="1.10.390.10">
    <property type="entry name" value="Neutral Protease Domain 2"/>
    <property type="match status" value="1"/>
</dbReference>
<keyword evidence="6 15" id="KW-0479">Metal-binding</keyword>
<dbReference type="STRING" id="48709.A0A1D2N0T4"/>
<evidence type="ECO:0000256" key="12">
    <source>
        <dbReference type="ARBA" id="ARBA00023136"/>
    </source>
</evidence>
<dbReference type="Pfam" id="PF17900">
    <property type="entry name" value="Peptidase_M1_N"/>
    <property type="match status" value="1"/>
</dbReference>
<evidence type="ECO:0000259" key="17">
    <source>
        <dbReference type="Pfam" id="PF17900"/>
    </source>
</evidence>
<gene>
    <name evidence="18" type="ORF">Ocin01_07784</name>
</gene>
<dbReference type="InterPro" id="IPR014782">
    <property type="entry name" value="Peptidase_M1_dom"/>
</dbReference>
<sequence>MTYGTFVFPRKFLHMGGERFKKKEYDIFAPPQNIWQKGSRDDVFTKNYVPRDKNRTTMTSGKKFRLPLEVIPFHYILEITPILNNGSKLGEQWTAPGNVKILVDCVRVSDSITLHAFLIKFPEDAIKIRDLKTGEKLDVTNHGQSKENEDFYVIKLAKQLQVGHKYEIDITYIAPVSLRRLDGLYRNQYTDYKTGQTKYLVSTQFEPYSARQAFPCFDEPGLKASFDISIGRKAHHISLSNGNLVSSVPMIRAEKGWIVDTFNTTVKMSTYTVAFIVSDYSYTEADSNLFPNRPVRIYGPKAVIDRGGGEFSANVSARVLAFYEDYFDVPYPMQKMDSVAVPGFPYGAMENWGLNIYRDRYLIEVPGVTTEALRGTISSILAHELGFATYYSYIGQNATNPEFEPMKRLLVDANQFAFRLDSRERSSYPSYLTLIILMSLLTDSLEFRTTKVQLSFE</sequence>
<dbReference type="CDD" id="cd09601">
    <property type="entry name" value="M1_APN-Q_like"/>
    <property type="match status" value="1"/>
</dbReference>
<evidence type="ECO:0000256" key="10">
    <source>
        <dbReference type="ARBA" id="ARBA00022989"/>
    </source>
</evidence>
<evidence type="ECO:0000313" key="19">
    <source>
        <dbReference type="Proteomes" id="UP000094527"/>
    </source>
</evidence>
<evidence type="ECO:0000256" key="7">
    <source>
        <dbReference type="ARBA" id="ARBA00022801"/>
    </source>
</evidence>
<keyword evidence="5" id="KW-0812">Transmembrane</keyword>
<evidence type="ECO:0000259" key="16">
    <source>
        <dbReference type="Pfam" id="PF01433"/>
    </source>
</evidence>
<dbReference type="InterPro" id="IPR042097">
    <property type="entry name" value="Aminopeptidase_N-like_N_sf"/>
</dbReference>
<keyword evidence="4" id="KW-0645">Protease</keyword>
<dbReference type="PANTHER" id="PTHR11533">
    <property type="entry name" value="PROTEASE M1 ZINC METALLOPROTEASE"/>
    <property type="match status" value="1"/>
</dbReference>
<comment type="subcellular location">
    <subcellularLocation>
        <location evidence="2">Cell membrane</location>
        <topology evidence="2">Lipid-anchor</topology>
        <topology evidence="2">GPI-anchor</topology>
    </subcellularLocation>
    <subcellularLocation>
        <location evidence="1">Membrane</location>
        <topology evidence="1">Single-pass type II membrane protein</topology>
    </subcellularLocation>
</comment>
<dbReference type="OMA" id="DWINTEA"/>
<comment type="caution">
    <text evidence="18">The sequence shown here is derived from an EMBL/GenBank/DDBJ whole genome shotgun (WGS) entry which is preliminary data.</text>
</comment>
<name>A0A1D2N0T4_ORCCI</name>
<protein>
    <submittedName>
        <fullName evidence="18">Thyrotropin-releasing hormone-degrading ectoenzyme</fullName>
    </submittedName>
</protein>
<dbReference type="EMBL" id="LJIJ01000313">
    <property type="protein sequence ID" value="ODM98889.1"/>
    <property type="molecule type" value="Genomic_DNA"/>
</dbReference>
<dbReference type="InterPro" id="IPR045357">
    <property type="entry name" value="Aminopeptidase_N-like_N"/>
</dbReference>
<dbReference type="SUPFAM" id="SSF63737">
    <property type="entry name" value="Leukotriene A4 hydrolase N-terminal domain"/>
    <property type="match status" value="1"/>
</dbReference>
<feature type="active site" description="Proton acceptor" evidence="14">
    <location>
        <position position="384"/>
    </location>
</feature>
<dbReference type="GO" id="GO:0043171">
    <property type="term" value="P:peptide catabolic process"/>
    <property type="evidence" value="ECO:0007669"/>
    <property type="project" value="TreeGrafter"/>
</dbReference>